<evidence type="ECO:0000256" key="1">
    <source>
        <dbReference type="SAM" id="MobiDB-lite"/>
    </source>
</evidence>
<organism evidence="2 3">
    <name type="scientific">Prunus avium</name>
    <name type="common">Cherry</name>
    <name type="synonym">Cerasus avium</name>
    <dbReference type="NCBI Taxonomy" id="42229"/>
    <lineage>
        <taxon>Eukaryota</taxon>
        <taxon>Viridiplantae</taxon>
        <taxon>Streptophyta</taxon>
        <taxon>Embryophyta</taxon>
        <taxon>Tracheophyta</taxon>
        <taxon>Spermatophyta</taxon>
        <taxon>Magnoliopsida</taxon>
        <taxon>eudicotyledons</taxon>
        <taxon>Gunneridae</taxon>
        <taxon>Pentapetalae</taxon>
        <taxon>rosids</taxon>
        <taxon>fabids</taxon>
        <taxon>Rosales</taxon>
        <taxon>Rosaceae</taxon>
        <taxon>Amygdaloideae</taxon>
        <taxon>Amygdaleae</taxon>
        <taxon>Prunus</taxon>
    </lineage>
</organism>
<name>A0A6P5SQD7_PRUAV</name>
<evidence type="ECO:0000313" key="3">
    <source>
        <dbReference type="RefSeq" id="XP_021819055.1"/>
    </source>
</evidence>
<dbReference type="RefSeq" id="XP_021819055.1">
    <property type="nucleotide sequence ID" value="XM_021963363.1"/>
</dbReference>
<dbReference type="PANTHER" id="PTHR34952">
    <property type="entry name" value="OS05G0113500 PROTEIN"/>
    <property type="match status" value="1"/>
</dbReference>
<dbReference type="Gramene" id="Pav_sc0000780.1_g150.1.mk:mrna">
    <property type="protein sequence ID" value="Pav_sc0000780.1_g150.1.mk:mrna"/>
    <property type="gene ID" value="Pav_sc0000780.1_g150.1.mk"/>
</dbReference>
<feature type="compositionally biased region" description="Basic and acidic residues" evidence="1">
    <location>
        <begin position="275"/>
        <end position="287"/>
    </location>
</feature>
<evidence type="ECO:0000313" key="2">
    <source>
        <dbReference type="Proteomes" id="UP000515124"/>
    </source>
</evidence>
<dbReference type="KEGG" id="pavi:110760994"/>
<gene>
    <name evidence="3" type="primary">LOC110760994</name>
</gene>
<feature type="region of interest" description="Disordered" evidence="1">
    <location>
        <begin position="202"/>
        <end position="287"/>
    </location>
</feature>
<feature type="compositionally biased region" description="Basic residues" evidence="1">
    <location>
        <begin position="240"/>
        <end position="250"/>
    </location>
</feature>
<dbReference type="GeneID" id="110760994"/>
<protein>
    <submittedName>
        <fullName evidence="3">Uncharacterized protein LOC110760994</fullName>
    </submittedName>
</protein>
<sequence length="331" mass="35977">MDISSPCGKSVLKNVGSFPGLQPSANQAQSPNSSLSDRLVSDLVNAVDESLNIKDVGEESLNIKDLVEESLNLKDVGEESLNIKDFVEESLNLKDVGKEYVGIKNVGEVEHASSNEEIISGVEERDACEGPKAQQGKITQKCLNKCVTFPNANGVLPRNASSDMAEEEPKTAMQTPFVEEHLHQAYSRSVSLPAPSKLLSAMKGSREKEGLSPGKLTVTWAPDVYDPPATSMSHTVTGKKQQKSKNKKNWKRDGKKGQKGSSSRGKEKKQYRKGGASERSHRYLDSRETLVDTNNDFGDLVVGSPDPHSYCGSSLLKNSLTSMHYPVAEAL</sequence>
<dbReference type="AlphaFoldDB" id="A0A6P5SQD7"/>
<proteinExistence type="predicted"/>
<dbReference type="PANTHER" id="PTHR34952:SF2">
    <property type="entry name" value="OS05G0113500 PROTEIN"/>
    <property type="match status" value="1"/>
</dbReference>
<reference evidence="3" key="1">
    <citation type="submission" date="2025-08" db="UniProtKB">
        <authorList>
            <consortium name="RefSeq"/>
        </authorList>
    </citation>
    <scope>IDENTIFICATION</scope>
</reference>
<keyword evidence="2" id="KW-1185">Reference proteome</keyword>
<dbReference type="Proteomes" id="UP000515124">
    <property type="component" value="Unplaced"/>
</dbReference>
<accession>A0A6P5SQD7</accession>